<organism evidence="2 3">
    <name type="scientific">Massilia forsythiae</name>
    <dbReference type="NCBI Taxonomy" id="2728020"/>
    <lineage>
        <taxon>Bacteria</taxon>
        <taxon>Pseudomonadati</taxon>
        <taxon>Pseudomonadota</taxon>
        <taxon>Betaproteobacteria</taxon>
        <taxon>Burkholderiales</taxon>
        <taxon>Oxalobacteraceae</taxon>
        <taxon>Telluria group</taxon>
        <taxon>Massilia</taxon>
    </lineage>
</organism>
<name>A0A7Z2VY32_9BURK</name>
<reference evidence="2 3" key="1">
    <citation type="submission" date="2020-04" db="EMBL/GenBank/DDBJ databases">
        <title>Genome sequencing of novel species.</title>
        <authorList>
            <person name="Heo J."/>
            <person name="Kim S.-J."/>
            <person name="Kim J.-S."/>
            <person name="Hong S.-B."/>
            <person name="Kwon S.-W."/>
        </authorList>
    </citation>
    <scope>NUCLEOTIDE SEQUENCE [LARGE SCALE GENOMIC DNA]</scope>
    <source>
        <strain evidence="2 3">GN2-R2</strain>
    </source>
</reference>
<accession>A0A7Z2VY32</accession>
<feature type="signal peptide" evidence="1">
    <location>
        <begin position="1"/>
        <end position="29"/>
    </location>
</feature>
<keyword evidence="3" id="KW-1185">Reference proteome</keyword>
<feature type="chain" id="PRO_5030678600" description="Lipoprotein" evidence="1">
    <location>
        <begin position="30"/>
        <end position="145"/>
    </location>
</feature>
<dbReference type="KEGG" id="mfy:HH212_14120"/>
<evidence type="ECO:0000313" key="3">
    <source>
        <dbReference type="Proteomes" id="UP000502415"/>
    </source>
</evidence>
<dbReference type="EMBL" id="CP051685">
    <property type="protein sequence ID" value="QJE01025.1"/>
    <property type="molecule type" value="Genomic_DNA"/>
</dbReference>
<evidence type="ECO:0000256" key="1">
    <source>
        <dbReference type="SAM" id="SignalP"/>
    </source>
</evidence>
<dbReference type="Proteomes" id="UP000502415">
    <property type="component" value="Chromosome"/>
</dbReference>
<proteinExistence type="predicted"/>
<evidence type="ECO:0000313" key="2">
    <source>
        <dbReference type="EMBL" id="QJE01025.1"/>
    </source>
</evidence>
<gene>
    <name evidence="2" type="ORF">HH212_14120</name>
</gene>
<sequence length="145" mass="15065">MKPARRGAAARLILSLATGAVLSGCAVYAPPYAAYDPAPLAASYYAYSTPYPYHSPYYYPYGYARQGYAGPPLSLDFGYYGYRHGGNHGWGATPGWRGHGWNRGGVGGYRGGGRAFGGGRGGFSGGRGGFGAGRGGFHGGGRGHR</sequence>
<dbReference type="PROSITE" id="PS51257">
    <property type="entry name" value="PROKAR_LIPOPROTEIN"/>
    <property type="match status" value="1"/>
</dbReference>
<evidence type="ECO:0008006" key="4">
    <source>
        <dbReference type="Google" id="ProtNLM"/>
    </source>
</evidence>
<dbReference type="AlphaFoldDB" id="A0A7Z2VY32"/>
<protein>
    <recommendedName>
        <fullName evidence="4">Lipoprotein</fullName>
    </recommendedName>
</protein>
<dbReference type="RefSeq" id="WP_170203054.1">
    <property type="nucleotide sequence ID" value="NZ_CP051685.1"/>
</dbReference>
<keyword evidence="1" id="KW-0732">Signal</keyword>